<dbReference type="PANTHER" id="PTHR34989:SF1">
    <property type="entry name" value="PROTEIN HDED"/>
    <property type="match status" value="1"/>
</dbReference>
<sequence>MSTHIFRTIRNSVKHWYIPLIVGVILIGLGVYTFVSPEASYLALALLFSLSFLLSGIFEIVFSIANKDVLDNWGWTLGFGVLTLAVGILLFINPAISMITLAFYVGFLILFRSISAIGYAVDLKRYGISDWGVLMLIGVLGLIFAFLLIWNPILSGMTGLIWTGLALITSGVFSVYFSFKLKKLNDLPNKISDRLRNQIELVQQEINEELRR</sequence>
<dbReference type="InterPro" id="IPR052712">
    <property type="entry name" value="Acid_resist_chaperone_HdeD"/>
</dbReference>
<comment type="caution">
    <text evidence="2">The sequence shown here is derived from an EMBL/GenBank/DDBJ whole genome shotgun (WGS) entry which is preliminary data.</text>
</comment>
<keyword evidence="1" id="KW-0812">Transmembrane</keyword>
<evidence type="ECO:0000313" key="3">
    <source>
        <dbReference type="Proteomes" id="UP000664161"/>
    </source>
</evidence>
<evidence type="ECO:0000256" key="1">
    <source>
        <dbReference type="SAM" id="Phobius"/>
    </source>
</evidence>
<organism evidence="2 3">
    <name type="scientific">Psychrobacter halodurans</name>
    <dbReference type="NCBI Taxonomy" id="2818439"/>
    <lineage>
        <taxon>Bacteria</taxon>
        <taxon>Pseudomonadati</taxon>
        <taxon>Pseudomonadota</taxon>
        <taxon>Gammaproteobacteria</taxon>
        <taxon>Moraxellales</taxon>
        <taxon>Moraxellaceae</taxon>
        <taxon>Psychrobacter</taxon>
    </lineage>
</organism>
<evidence type="ECO:0000313" key="2">
    <source>
        <dbReference type="EMBL" id="MBO1516913.1"/>
    </source>
</evidence>
<keyword evidence="1" id="KW-0472">Membrane</keyword>
<feature type="transmembrane region" description="Helical" evidence="1">
    <location>
        <begin position="98"/>
        <end position="121"/>
    </location>
</feature>
<gene>
    <name evidence="2" type="ORF">J3491_06145</name>
</gene>
<dbReference type="Proteomes" id="UP000664161">
    <property type="component" value="Unassembled WGS sequence"/>
</dbReference>
<dbReference type="RefSeq" id="WP_207969527.1">
    <property type="nucleotide sequence ID" value="NZ_JAGBKN010000010.1"/>
</dbReference>
<dbReference type="Pfam" id="PF03729">
    <property type="entry name" value="DUF308"/>
    <property type="match status" value="2"/>
</dbReference>
<keyword evidence="1" id="KW-1133">Transmembrane helix</keyword>
<proteinExistence type="predicted"/>
<feature type="transmembrane region" description="Helical" evidence="1">
    <location>
        <begin position="159"/>
        <end position="179"/>
    </location>
</feature>
<dbReference type="InterPro" id="IPR005325">
    <property type="entry name" value="DUF308_memb"/>
</dbReference>
<feature type="transmembrane region" description="Helical" evidence="1">
    <location>
        <begin position="133"/>
        <end position="153"/>
    </location>
</feature>
<accession>A0AAW4IVY3</accession>
<name>A0AAW4IVY3_9GAMM</name>
<dbReference type="EMBL" id="JAGBKN010000010">
    <property type="protein sequence ID" value="MBO1516913.1"/>
    <property type="molecule type" value="Genomic_DNA"/>
</dbReference>
<dbReference type="GO" id="GO:0005886">
    <property type="term" value="C:plasma membrane"/>
    <property type="evidence" value="ECO:0007669"/>
    <property type="project" value="TreeGrafter"/>
</dbReference>
<dbReference type="PANTHER" id="PTHR34989">
    <property type="entry name" value="PROTEIN HDED"/>
    <property type="match status" value="1"/>
</dbReference>
<feature type="transmembrane region" description="Helical" evidence="1">
    <location>
        <begin position="73"/>
        <end position="92"/>
    </location>
</feature>
<dbReference type="AlphaFoldDB" id="A0AAW4IVY3"/>
<keyword evidence="3" id="KW-1185">Reference proteome</keyword>
<protein>
    <submittedName>
        <fullName evidence="2">DUF308 domain-containing protein</fullName>
    </submittedName>
</protein>
<feature type="transmembrane region" description="Helical" evidence="1">
    <location>
        <begin position="41"/>
        <end position="61"/>
    </location>
</feature>
<reference evidence="2 3" key="1">
    <citation type="submission" date="2021-03" db="EMBL/GenBank/DDBJ databases">
        <authorList>
            <person name="Shang D.-D."/>
            <person name="Du Z.-J."/>
            <person name="Chen G.-J."/>
        </authorList>
    </citation>
    <scope>NUCLEOTIDE SEQUENCE [LARGE SCALE GENOMIC DNA]</scope>
    <source>
        <strain evidence="2 3">F2608</strain>
    </source>
</reference>
<feature type="transmembrane region" description="Helical" evidence="1">
    <location>
        <begin position="16"/>
        <end position="35"/>
    </location>
</feature>